<evidence type="ECO:0000313" key="1">
    <source>
        <dbReference type="EMBL" id="CAF1740558.1"/>
    </source>
</evidence>
<accession>A0A816IY23</accession>
<dbReference type="EMBL" id="HG994373">
    <property type="protein sequence ID" value="CAF1740558.1"/>
    <property type="molecule type" value="Genomic_DNA"/>
</dbReference>
<proteinExistence type="predicted"/>
<organism evidence="1">
    <name type="scientific">Brassica napus</name>
    <name type="common">Rape</name>
    <dbReference type="NCBI Taxonomy" id="3708"/>
    <lineage>
        <taxon>Eukaryota</taxon>
        <taxon>Viridiplantae</taxon>
        <taxon>Streptophyta</taxon>
        <taxon>Embryophyta</taxon>
        <taxon>Tracheophyta</taxon>
        <taxon>Spermatophyta</taxon>
        <taxon>Magnoliopsida</taxon>
        <taxon>eudicotyledons</taxon>
        <taxon>Gunneridae</taxon>
        <taxon>Pentapetalae</taxon>
        <taxon>rosids</taxon>
        <taxon>malvids</taxon>
        <taxon>Brassicales</taxon>
        <taxon>Brassicaceae</taxon>
        <taxon>Brassiceae</taxon>
        <taxon>Brassica</taxon>
    </lineage>
</organism>
<protein>
    <submittedName>
        <fullName evidence="1">(rape) hypothetical protein</fullName>
    </submittedName>
</protein>
<gene>
    <name evidence="1" type="ORF">DARMORV10_C09P32610.1</name>
</gene>
<dbReference type="AlphaFoldDB" id="A0A816IY23"/>
<name>A0A816IY23_BRANA</name>
<dbReference type="Proteomes" id="UP001295469">
    <property type="component" value="Chromosome C09"/>
</dbReference>
<feature type="non-terminal residue" evidence="1">
    <location>
        <position position="107"/>
    </location>
</feature>
<sequence length="107" mass="11842">AGPVVWPRVSLTSPNKVVGAWRWRSSALYPLGVLGGVSQEEVFRASPTALYESWVQRVYTVTGCWWRLSSPEDVGAVCFKVWGAFLSVSSRRLEALSVIDSLLDPSR</sequence>
<reference evidence="1" key="1">
    <citation type="submission" date="2021-01" db="EMBL/GenBank/DDBJ databases">
        <authorList>
            <consortium name="Genoscope - CEA"/>
            <person name="William W."/>
        </authorList>
    </citation>
    <scope>NUCLEOTIDE SEQUENCE</scope>
</reference>